<sequence>MEIKLRCTRAIVLGGASGIGYAIAKKLADDGVKVCIAGRNIEKLKQAVKEIGDERTCYLQFDISDISCFVRKLNDAACLLGGYYDAVVNAAGVHSGKNNWCISEELYDEVMDTDLKGAIFLMRKATVLMLNNNIKGNILQIASVAGNKGTINNSPYYMAKNSLINATRYMAKEVAGKGIVINGIAPGVTQTPMSPGNKVREEVQAIGRPIQPEEIANIALFMLSRQAEICIGETIIADGGFWGAW</sequence>
<protein>
    <submittedName>
        <fullName evidence="3">3-oxoacyl-[acyl-carrier-protein] reductase FabG</fullName>
        <ecNumber evidence="3">1.1.1.100</ecNumber>
    </submittedName>
</protein>
<comment type="similarity">
    <text evidence="1">Belongs to the short-chain dehydrogenases/reductases (SDR) family.</text>
</comment>
<dbReference type="PRINTS" id="PR00081">
    <property type="entry name" value="GDHRDH"/>
</dbReference>
<evidence type="ECO:0000313" key="4">
    <source>
        <dbReference type="Proteomes" id="UP000095453"/>
    </source>
</evidence>
<dbReference type="InterPro" id="IPR002347">
    <property type="entry name" value="SDR_fam"/>
</dbReference>
<gene>
    <name evidence="3" type="primary">fabG_1</name>
    <name evidence="3" type="ORF">ERS852444_00164</name>
</gene>
<organism evidence="3 4">
    <name type="scientific">Roseburia inulinivorans</name>
    <dbReference type="NCBI Taxonomy" id="360807"/>
    <lineage>
        <taxon>Bacteria</taxon>
        <taxon>Bacillati</taxon>
        <taxon>Bacillota</taxon>
        <taxon>Clostridia</taxon>
        <taxon>Lachnospirales</taxon>
        <taxon>Lachnospiraceae</taxon>
        <taxon>Roseburia</taxon>
    </lineage>
</organism>
<evidence type="ECO:0000313" key="3">
    <source>
        <dbReference type="EMBL" id="CUM71941.1"/>
    </source>
</evidence>
<dbReference type="GO" id="GO:0006633">
    <property type="term" value="P:fatty acid biosynthetic process"/>
    <property type="evidence" value="ECO:0007669"/>
    <property type="project" value="TreeGrafter"/>
</dbReference>
<keyword evidence="2 3" id="KW-0560">Oxidoreductase</keyword>
<evidence type="ECO:0000256" key="2">
    <source>
        <dbReference type="ARBA" id="ARBA00023002"/>
    </source>
</evidence>
<dbReference type="Gene3D" id="3.40.50.720">
    <property type="entry name" value="NAD(P)-binding Rossmann-like Domain"/>
    <property type="match status" value="1"/>
</dbReference>
<dbReference type="EMBL" id="CYXX01000001">
    <property type="protein sequence ID" value="CUM71941.1"/>
    <property type="molecule type" value="Genomic_DNA"/>
</dbReference>
<dbReference type="GO" id="GO:0004316">
    <property type="term" value="F:3-oxoacyl-[acyl-carrier-protein] reductase (NADPH) activity"/>
    <property type="evidence" value="ECO:0007669"/>
    <property type="project" value="UniProtKB-EC"/>
</dbReference>
<dbReference type="PRINTS" id="PR00080">
    <property type="entry name" value="SDRFAMILY"/>
</dbReference>
<accession>A0A173R288</accession>
<dbReference type="PANTHER" id="PTHR42760">
    <property type="entry name" value="SHORT-CHAIN DEHYDROGENASES/REDUCTASES FAMILY MEMBER"/>
    <property type="match status" value="1"/>
</dbReference>
<dbReference type="InterPro" id="IPR036291">
    <property type="entry name" value="NAD(P)-bd_dom_sf"/>
</dbReference>
<dbReference type="AlphaFoldDB" id="A0A173R288"/>
<dbReference type="Proteomes" id="UP000095453">
    <property type="component" value="Unassembled WGS sequence"/>
</dbReference>
<dbReference type="CDD" id="cd05233">
    <property type="entry name" value="SDR_c"/>
    <property type="match status" value="1"/>
</dbReference>
<dbReference type="RefSeq" id="WP_055167315.1">
    <property type="nucleotide sequence ID" value="NZ_CYXX01000001.1"/>
</dbReference>
<evidence type="ECO:0000256" key="1">
    <source>
        <dbReference type="ARBA" id="ARBA00006484"/>
    </source>
</evidence>
<dbReference type="PANTHER" id="PTHR42760:SF133">
    <property type="entry name" value="3-OXOACYL-[ACYL-CARRIER-PROTEIN] REDUCTASE"/>
    <property type="match status" value="1"/>
</dbReference>
<dbReference type="EC" id="1.1.1.100" evidence="3"/>
<proteinExistence type="inferred from homology"/>
<dbReference type="GO" id="GO:0048038">
    <property type="term" value="F:quinone binding"/>
    <property type="evidence" value="ECO:0007669"/>
    <property type="project" value="TreeGrafter"/>
</dbReference>
<reference evidence="3 4" key="1">
    <citation type="submission" date="2015-09" db="EMBL/GenBank/DDBJ databases">
        <authorList>
            <consortium name="Pathogen Informatics"/>
        </authorList>
    </citation>
    <scope>NUCLEOTIDE SEQUENCE [LARGE SCALE GENOMIC DNA]</scope>
    <source>
        <strain evidence="3 4">2789STDY5608887</strain>
    </source>
</reference>
<name>A0A173R288_9FIRM</name>
<dbReference type="SUPFAM" id="SSF51735">
    <property type="entry name" value="NAD(P)-binding Rossmann-fold domains"/>
    <property type="match status" value="1"/>
</dbReference>
<dbReference type="Pfam" id="PF13561">
    <property type="entry name" value="adh_short_C2"/>
    <property type="match status" value="1"/>
</dbReference>